<gene>
    <name evidence="3" type="ORF">DNF11_0871</name>
</gene>
<feature type="compositionally biased region" description="Polar residues" evidence="1">
    <location>
        <begin position="280"/>
        <end position="308"/>
    </location>
</feature>
<dbReference type="AlphaFoldDB" id="A0A3G2S193"/>
<dbReference type="STRING" id="425264.A0A3G2S193"/>
<protein>
    <submittedName>
        <fullName evidence="3">Uncharacterized protein</fullName>
    </submittedName>
</protein>
<feature type="compositionally biased region" description="Low complexity" evidence="1">
    <location>
        <begin position="335"/>
        <end position="344"/>
    </location>
</feature>
<evidence type="ECO:0000256" key="1">
    <source>
        <dbReference type="SAM" id="MobiDB-lite"/>
    </source>
</evidence>
<feature type="chain" id="PRO_5018051242" evidence="2">
    <location>
        <begin position="21"/>
        <end position="400"/>
    </location>
</feature>
<sequence>MIVPVRTLLCVFALVSASSAVVYRPDKGMVYQRRQTVSSAAAKAKSSSPPFNYGNPSQDYDGVVDYDAKGTPKLDTPVNQTSVSRMATVNSLDDFCMFGPLDLDTPISDQEERTVAWCTKPRNNARVIPDGTLTAVHFVKTDLYIQIMALGDFTKIGIKAGDSGGELDPHGATGKGNPIGGVVSSNITGKDVFYKEWMNYVGHDIMCFRVCTAGSDQAKPQTECEHTLDEMGCNWIMPGDYSPDAFDSCEADPAYPPGIFVENGSTSSFQQYATGLWTQNGERKTYTNGKKGQKTPSAAQSLPASSNCKPGKSPANGIASLSKSAEQRKKQAENAGGSKSAGGSSDKRNSNDSSNKNGSDSSSSSSSSNKHGGDNASNINKPLMSVVALAVTAVAGFFVM</sequence>
<evidence type="ECO:0000313" key="3">
    <source>
        <dbReference type="EMBL" id="AYO41821.1"/>
    </source>
</evidence>
<organism evidence="3 4">
    <name type="scientific">Malassezia restricta (strain ATCC 96810 / NBRC 103918 / CBS 7877)</name>
    <name type="common">Seborrheic dermatitis infection agent</name>
    <dbReference type="NCBI Taxonomy" id="425264"/>
    <lineage>
        <taxon>Eukaryota</taxon>
        <taxon>Fungi</taxon>
        <taxon>Dikarya</taxon>
        <taxon>Basidiomycota</taxon>
        <taxon>Ustilaginomycotina</taxon>
        <taxon>Malasseziomycetes</taxon>
        <taxon>Malasseziales</taxon>
        <taxon>Malasseziaceae</taxon>
        <taxon>Malassezia</taxon>
    </lineage>
</organism>
<dbReference type="OrthoDB" id="2564904at2759"/>
<dbReference type="VEuPathDB" id="FungiDB:DNF11_0871"/>
<dbReference type="Proteomes" id="UP000269793">
    <property type="component" value="Chromosome II"/>
</dbReference>
<name>A0A3G2S193_MALR7</name>
<proteinExistence type="predicted"/>
<keyword evidence="4" id="KW-1185">Reference proteome</keyword>
<accession>A0A3G2S193</accession>
<reference evidence="3 4" key="1">
    <citation type="submission" date="2018-10" db="EMBL/GenBank/DDBJ databases">
        <title>Complete genome sequence of Malassezia restricta CBS 7877.</title>
        <authorList>
            <person name="Morand S.C."/>
            <person name="Bertignac M."/>
            <person name="Iltis A."/>
            <person name="Kolder I."/>
            <person name="Pirovano W."/>
            <person name="Jourdain R."/>
            <person name="Clavaud C."/>
        </authorList>
    </citation>
    <scope>NUCLEOTIDE SEQUENCE [LARGE SCALE GENOMIC DNA]</scope>
    <source>
        <strain evidence="3 4">CBS 7877</strain>
    </source>
</reference>
<dbReference type="EMBL" id="CP033149">
    <property type="protein sequence ID" value="AYO41821.1"/>
    <property type="molecule type" value="Genomic_DNA"/>
</dbReference>
<feature type="region of interest" description="Disordered" evidence="1">
    <location>
        <begin position="280"/>
        <end position="379"/>
    </location>
</feature>
<evidence type="ECO:0000313" key="4">
    <source>
        <dbReference type="Proteomes" id="UP000269793"/>
    </source>
</evidence>
<keyword evidence="2" id="KW-0732">Signal</keyword>
<feature type="compositionally biased region" description="Low complexity" evidence="1">
    <location>
        <begin position="351"/>
        <end position="370"/>
    </location>
</feature>
<evidence type="ECO:0000256" key="2">
    <source>
        <dbReference type="SAM" id="SignalP"/>
    </source>
</evidence>
<feature type="signal peptide" evidence="2">
    <location>
        <begin position="1"/>
        <end position="20"/>
    </location>
</feature>